<organism evidence="1 2">
    <name type="scientific">Artomyces pyxidatus</name>
    <dbReference type="NCBI Taxonomy" id="48021"/>
    <lineage>
        <taxon>Eukaryota</taxon>
        <taxon>Fungi</taxon>
        <taxon>Dikarya</taxon>
        <taxon>Basidiomycota</taxon>
        <taxon>Agaricomycotina</taxon>
        <taxon>Agaricomycetes</taxon>
        <taxon>Russulales</taxon>
        <taxon>Auriscalpiaceae</taxon>
        <taxon>Artomyces</taxon>
    </lineage>
</organism>
<name>A0ACB8ST53_9AGAM</name>
<reference evidence="1" key="2">
    <citation type="journal article" date="2022" name="New Phytol.">
        <title>Evolutionary transition to the ectomycorrhizal habit in the genomes of a hyperdiverse lineage of mushroom-forming fungi.</title>
        <authorList>
            <person name="Looney B."/>
            <person name="Miyauchi S."/>
            <person name="Morin E."/>
            <person name="Drula E."/>
            <person name="Courty P.E."/>
            <person name="Kohler A."/>
            <person name="Kuo A."/>
            <person name="LaButti K."/>
            <person name="Pangilinan J."/>
            <person name="Lipzen A."/>
            <person name="Riley R."/>
            <person name="Andreopoulos W."/>
            <person name="He G."/>
            <person name="Johnson J."/>
            <person name="Nolan M."/>
            <person name="Tritt A."/>
            <person name="Barry K.W."/>
            <person name="Grigoriev I.V."/>
            <person name="Nagy L.G."/>
            <person name="Hibbett D."/>
            <person name="Henrissat B."/>
            <person name="Matheny P.B."/>
            <person name="Labbe J."/>
            <person name="Martin F.M."/>
        </authorList>
    </citation>
    <scope>NUCLEOTIDE SEQUENCE</scope>
    <source>
        <strain evidence="1">HHB10654</strain>
    </source>
</reference>
<comment type="caution">
    <text evidence="1">The sequence shown here is derived from an EMBL/GenBank/DDBJ whole genome shotgun (WGS) entry which is preliminary data.</text>
</comment>
<evidence type="ECO:0000313" key="2">
    <source>
        <dbReference type="Proteomes" id="UP000814140"/>
    </source>
</evidence>
<reference evidence="1" key="1">
    <citation type="submission" date="2021-03" db="EMBL/GenBank/DDBJ databases">
        <authorList>
            <consortium name="DOE Joint Genome Institute"/>
            <person name="Ahrendt S."/>
            <person name="Looney B.P."/>
            <person name="Miyauchi S."/>
            <person name="Morin E."/>
            <person name="Drula E."/>
            <person name="Courty P.E."/>
            <person name="Chicoki N."/>
            <person name="Fauchery L."/>
            <person name="Kohler A."/>
            <person name="Kuo A."/>
            <person name="Labutti K."/>
            <person name="Pangilinan J."/>
            <person name="Lipzen A."/>
            <person name="Riley R."/>
            <person name="Andreopoulos W."/>
            <person name="He G."/>
            <person name="Johnson J."/>
            <person name="Barry K.W."/>
            <person name="Grigoriev I.V."/>
            <person name="Nagy L."/>
            <person name="Hibbett D."/>
            <person name="Henrissat B."/>
            <person name="Matheny P.B."/>
            <person name="Labbe J."/>
            <person name="Martin F."/>
        </authorList>
    </citation>
    <scope>NUCLEOTIDE SEQUENCE</scope>
    <source>
        <strain evidence="1">HHB10654</strain>
    </source>
</reference>
<protein>
    <submittedName>
        <fullName evidence="1">Uncharacterized protein</fullName>
    </submittedName>
</protein>
<sequence length="399" mass="44424">MVFQKLPSTLRGIEEQHRDVVVQRRLSDVMIDSSQDLIVWVETVSEAPVTVRHHLRALSTGDVHPLACDGGYIALKYDPTRSSEAVADICGDYLLLEMFERSRPTAGWEHVVYNWKTGTIVFSGAQGPWGAYQRTRFLDPWHLILDVSASYHDRTVGIKVVQFRDGPSAASIDDDISYTYFFLLPAAVQNISTIIESHMSPWRASSSGGAPGWFHSDPAERLLVVNAYAGVPSGDIAIHVSVRMLLAYVRSHPPPPAPVPWEAWGLECARVVLLPQKMLGFLVHGMRTVAVSDPALQTRPTMTVLDYHPRRVARALARDREARILSVNDIRVEHDPFPVTTSFPCLKTEVPVPDDLARLFSGVGYPTLRVFLCEDGVMVTEVEQIGDSDVVKNAWTFTI</sequence>
<evidence type="ECO:0000313" key="1">
    <source>
        <dbReference type="EMBL" id="KAI0059683.1"/>
    </source>
</evidence>
<keyword evidence="2" id="KW-1185">Reference proteome</keyword>
<proteinExistence type="predicted"/>
<gene>
    <name evidence="1" type="ORF">BV25DRAFT_1828656</name>
</gene>
<dbReference type="EMBL" id="MU277224">
    <property type="protein sequence ID" value="KAI0059683.1"/>
    <property type="molecule type" value="Genomic_DNA"/>
</dbReference>
<dbReference type="Proteomes" id="UP000814140">
    <property type="component" value="Unassembled WGS sequence"/>
</dbReference>
<accession>A0ACB8ST53</accession>